<dbReference type="EMBL" id="MFJE01000012">
    <property type="protein sequence ID" value="OGG14741.1"/>
    <property type="molecule type" value="Genomic_DNA"/>
</dbReference>
<dbReference type="PANTHER" id="PTHR47642:SF5">
    <property type="entry name" value="ATP-DEPENDENT DNA HELICASE"/>
    <property type="match status" value="1"/>
</dbReference>
<name>A0A1F5ZQR7_9BACT</name>
<organism evidence="10 11">
    <name type="scientific">Candidatus Gottesmanbacteria bacterium RIFCSPHIGHO2_01_FULL_39_10</name>
    <dbReference type="NCBI Taxonomy" id="1798375"/>
    <lineage>
        <taxon>Bacteria</taxon>
        <taxon>Candidatus Gottesmaniibacteriota</taxon>
    </lineage>
</organism>
<accession>A0A1F5ZQR7</accession>
<dbReference type="Pfam" id="PF05970">
    <property type="entry name" value="PIF1"/>
    <property type="match status" value="1"/>
</dbReference>
<dbReference type="Proteomes" id="UP000177383">
    <property type="component" value="Unassembled WGS sequence"/>
</dbReference>
<dbReference type="CDD" id="cd18809">
    <property type="entry name" value="SF1_C_RecD"/>
    <property type="match status" value="1"/>
</dbReference>
<dbReference type="InterPro" id="IPR003593">
    <property type="entry name" value="AAA+_ATPase"/>
</dbReference>
<keyword evidence="7" id="KW-0234">DNA repair</keyword>
<dbReference type="InterPro" id="IPR051055">
    <property type="entry name" value="PIF1_helicase"/>
</dbReference>
<proteinExistence type="predicted"/>
<dbReference type="AlphaFoldDB" id="A0A1F5ZQR7"/>
<reference evidence="10 11" key="1">
    <citation type="journal article" date="2016" name="Nat. Commun.">
        <title>Thousands of microbial genomes shed light on interconnected biogeochemical processes in an aquifer system.</title>
        <authorList>
            <person name="Anantharaman K."/>
            <person name="Brown C.T."/>
            <person name="Hug L.A."/>
            <person name="Sharon I."/>
            <person name="Castelle C.J."/>
            <person name="Probst A.J."/>
            <person name="Thomas B.C."/>
            <person name="Singh A."/>
            <person name="Wilkins M.J."/>
            <person name="Karaoz U."/>
            <person name="Brodie E.L."/>
            <person name="Williams K.H."/>
            <person name="Hubbard S.S."/>
            <person name="Banfield J.F."/>
        </authorList>
    </citation>
    <scope>NUCLEOTIDE SEQUENCE [LARGE SCALE GENOMIC DNA]</scope>
</reference>
<dbReference type="GO" id="GO:0000723">
    <property type="term" value="P:telomere maintenance"/>
    <property type="evidence" value="ECO:0007669"/>
    <property type="project" value="InterPro"/>
</dbReference>
<keyword evidence="2" id="KW-0227">DNA damage</keyword>
<evidence type="ECO:0000256" key="8">
    <source>
        <dbReference type="ARBA" id="ARBA00023235"/>
    </source>
</evidence>
<evidence type="ECO:0000256" key="4">
    <source>
        <dbReference type="ARBA" id="ARBA00022806"/>
    </source>
</evidence>
<evidence type="ECO:0000313" key="11">
    <source>
        <dbReference type="Proteomes" id="UP000177383"/>
    </source>
</evidence>
<evidence type="ECO:0000256" key="3">
    <source>
        <dbReference type="ARBA" id="ARBA00022801"/>
    </source>
</evidence>
<keyword evidence="8" id="KW-0413">Isomerase</keyword>
<dbReference type="GO" id="GO:0003678">
    <property type="term" value="F:DNA helicase activity"/>
    <property type="evidence" value="ECO:0007669"/>
    <property type="project" value="InterPro"/>
</dbReference>
<evidence type="ECO:0000256" key="7">
    <source>
        <dbReference type="ARBA" id="ARBA00023204"/>
    </source>
</evidence>
<dbReference type="InterPro" id="IPR010285">
    <property type="entry name" value="DNA_helicase_pif1-like_DEAD"/>
</dbReference>
<dbReference type="InterPro" id="IPR049163">
    <property type="entry name" value="Pif1-like_2B_dom"/>
</dbReference>
<evidence type="ECO:0000256" key="1">
    <source>
        <dbReference type="ARBA" id="ARBA00022741"/>
    </source>
</evidence>
<keyword evidence="6" id="KW-0238">DNA-binding</keyword>
<dbReference type="InterPro" id="IPR027417">
    <property type="entry name" value="P-loop_NTPase"/>
</dbReference>
<keyword evidence="4" id="KW-0347">Helicase</keyword>
<gene>
    <name evidence="10" type="ORF">A2773_03955</name>
</gene>
<dbReference type="Gene3D" id="3.40.50.300">
    <property type="entry name" value="P-loop containing nucleotide triphosphate hydrolases"/>
    <property type="match status" value="1"/>
</dbReference>
<evidence type="ECO:0000313" key="10">
    <source>
        <dbReference type="EMBL" id="OGG14741.1"/>
    </source>
</evidence>
<evidence type="ECO:0000259" key="9">
    <source>
        <dbReference type="SMART" id="SM00382"/>
    </source>
</evidence>
<dbReference type="Gene3D" id="2.30.30.940">
    <property type="match status" value="1"/>
</dbReference>
<dbReference type="SMART" id="SM00382">
    <property type="entry name" value="AAA"/>
    <property type="match status" value="1"/>
</dbReference>
<dbReference type="PANTHER" id="PTHR47642">
    <property type="entry name" value="ATP-DEPENDENT DNA HELICASE"/>
    <property type="match status" value="1"/>
</dbReference>
<keyword evidence="5" id="KW-0067">ATP-binding</keyword>
<protein>
    <recommendedName>
        <fullName evidence="9">AAA+ ATPase domain-containing protein</fullName>
    </recommendedName>
</protein>
<feature type="domain" description="AAA+ ATPase" evidence="9">
    <location>
        <begin position="12"/>
        <end position="160"/>
    </location>
</feature>
<evidence type="ECO:0000256" key="2">
    <source>
        <dbReference type="ARBA" id="ARBA00022763"/>
    </source>
</evidence>
<keyword evidence="3" id="KW-0378">Hydrolase</keyword>
<dbReference type="Pfam" id="PF21530">
    <property type="entry name" value="Pif1_2B_dom"/>
    <property type="match status" value="1"/>
</dbReference>
<dbReference type="STRING" id="1798375.A2773_03955"/>
<evidence type="ECO:0000256" key="6">
    <source>
        <dbReference type="ARBA" id="ARBA00023125"/>
    </source>
</evidence>
<dbReference type="SUPFAM" id="SSF52540">
    <property type="entry name" value="P-loop containing nucleoside triphosphate hydrolases"/>
    <property type="match status" value="2"/>
</dbReference>
<comment type="caution">
    <text evidence="10">The sequence shown here is derived from an EMBL/GenBank/DDBJ whole genome shotgun (WGS) entry which is preliminary data.</text>
</comment>
<dbReference type="GO" id="GO:0006281">
    <property type="term" value="P:DNA repair"/>
    <property type="evidence" value="ECO:0007669"/>
    <property type="project" value="InterPro"/>
</dbReference>
<sequence>MTQKEALDIMKMGYNVYLTGEAGTGKTYVLNEYIKYLKNKKIAIGVTATTGIAATHLDGVTIDSWSGLGIREYIRDDEMRELARKYHTKKRITEAKVLIIDEISMMHGYRFDEIEKIVRFMKASYASFGGLQVILSGDLFQLPPVSRDRENIDFVFKSKAWKSLDLRICYLASPKRHSERRFLQLLNDIRHNKIDETTYEILKEANENKFPDGFRPTRLYTHNVDVDMINKAELEKISSEPRFYYMSSVGPEKLVEGMQRNCLAPAVLELRIGALVMFVRNNYEAGYVNGTLGRVVGFDKDQDPIVKTLNNKKIEVKRASWTISEGEKTIAELTQIPLRLAWAITVHKSQGMTLDAAEIDLSKSFVEGMGYVALSRVKSLEGLKLLGINQMALRVNPEISEIDKELRETSEEISQNWKKMGFLKKIMKQRDFMYKLTS</sequence>
<evidence type="ECO:0000256" key="5">
    <source>
        <dbReference type="ARBA" id="ARBA00022840"/>
    </source>
</evidence>
<keyword evidence="1" id="KW-0547">Nucleotide-binding</keyword>